<keyword evidence="2" id="KW-1185">Reference proteome</keyword>
<sequence length="104" mass="12342">MRKLVVDESQLAVAVVFGGRLNFKVYIFIYMNLKFNEIKEEDRGREVLWRWEPHQVLIFSPDLFPFVFFFPPLLIPPSPFLKVDCSLLSCRLLSNSYVCFLFLF</sequence>
<dbReference type="AlphaFoldDB" id="A0AAP0G066"/>
<gene>
    <name evidence="1" type="ORF">KSP39_PZI017247</name>
</gene>
<dbReference type="EMBL" id="JBBWWQ010000015">
    <property type="protein sequence ID" value="KAK8928934.1"/>
    <property type="molecule type" value="Genomic_DNA"/>
</dbReference>
<dbReference type="Proteomes" id="UP001418222">
    <property type="component" value="Unassembled WGS sequence"/>
</dbReference>
<organism evidence="1 2">
    <name type="scientific">Platanthera zijinensis</name>
    <dbReference type="NCBI Taxonomy" id="2320716"/>
    <lineage>
        <taxon>Eukaryota</taxon>
        <taxon>Viridiplantae</taxon>
        <taxon>Streptophyta</taxon>
        <taxon>Embryophyta</taxon>
        <taxon>Tracheophyta</taxon>
        <taxon>Spermatophyta</taxon>
        <taxon>Magnoliopsida</taxon>
        <taxon>Liliopsida</taxon>
        <taxon>Asparagales</taxon>
        <taxon>Orchidaceae</taxon>
        <taxon>Orchidoideae</taxon>
        <taxon>Orchideae</taxon>
        <taxon>Orchidinae</taxon>
        <taxon>Platanthera</taxon>
    </lineage>
</organism>
<name>A0AAP0G066_9ASPA</name>
<comment type="caution">
    <text evidence="1">The sequence shown here is derived from an EMBL/GenBank/DDBJ whole genome shotgun (WGS) entry which is preliminary data.</text>
</comment>
<evidence type="ECO:0000313" key="2">
    <source>
        <dbReference type="Proteomes" id="UP001418222"/>
    </source>
</evidence>
<reference evidence="1 2" key="1">
    <citation type="journal article" date="2022" name="Nat. Plants">
        <title>Genomes of leafy and leafless Platanthera orchids illuminate the evolution of mycoheterotrophy.</title>
        <authorList>
            <person name="Li M.H."/>
            <person name="Liu K.W."/>
            <person name="Li Z."/>
            <person name="Lu H.C."/>
            <person name="Ye Q.L."/>
            <person name="Zhang D."/>
            <person name="Wang J.Y."/>
            <person name="Li Y.F."/>
            <person name="Zhong Z.M."/>
            <person name="Liu X."/>
            <person name="Yu X."/>
            <person name="Liu D.K."/>
            <person name="Tu X.D."/>
            <person name="Liu B."/>
            <person name="Hao Y."/>
            <person name="Liao X.Y."/>
            <person name="Jiang Y.T."/>
            <person name="Sun W.H."/>
            <person name="Chen J."/>
            <person name="Chen Y.Q."/>
            <person name="Ai Y."/>
            <person name="Zhai J.W."/>
            <person name="Wu S.S."/>
            <person name="Zhou Z."/>
            <person name="Hsiao Y.Y."/>
            <person name="Wu W.L."/>
            <person name="Chen Y.Y."/>
            <person name="Lin Y.F."/>
            <person name="Hsu J.L."/>
            <person name="Li C.Y."/>
            <person name="Wang Z.W."/>
            <person name="Zhao X."/>
            <person name="Zhong W.Y."/>
            <person name="Ma X.K."/>
            <person name="Ma L."/>
            <person name="Huang J."/>
            <person name="Chen G.Z."/>
            <person name="Huang M.Z."/>
            <person name="Huang L."/>
            <person name="Peng D.H."/>
            <person name="Luo Y.B."/>
            <person name="Zou S.Q."/>
            <person name="Chen S.P."/>
            <person name="Lan S."/>
            <person name="Tsai W.C."/>
            <person name="Van de Peer Y."/>
            <person name="Liu Z.J."/>
        </authorList>
    </citation>
    <scope>NUCLEOTIDE SEQUENCE [LARGE SCALE GENOMIC DNA]</scope>
    <source>
        <strain evidence="1">Lor287</strain>
    </source>
</reference>
<accession>A0AAP0G066</accession>
<evidence type="ECO:0000313" key="1">
    <source>
        <dbReference type="EMBL" id="KAK8928934.1"/>
    </source>
</evidence>
<proteinExistence type="predicted"/>
<protein>
    <submittedName>
        <fullName evidence="1">Uncharacterized protein</fullName>
    </submittedName>
</protein>